<evidence type="ECO:0000256" key="6">
    <source>
        <dbReference type="RuleBase" id="RU004008"/>
    </source>
</evidence>
<dbReference type="GO" id="GO:0022625">
    <property type="term" value="C:cytosolic large ribosomal subunit"/>
    <property type="evidence" value="ECO:0007669"/>
    <property type="project" value="TreeGrafter"/>
</dbReference>
<organism evidence="7 8">
    <name type="scientific">Candidatus Daviesbacteria bacterium GW2011_GWA1_36_8</name>
    <dbReference type="NCBI Taxonomy" id="1618417"/>
    <lineage>
        <taxon>Bacteria</taxon>
        <taxon>Candidatus Daviesiibacteriota</taxon>
    </lineage>
</organism>
<dbReference type="Proteomes" id="UP000034448">
    <property type="component" value="Unassembled WGS sequence"/>
</dbReference>
<reference evidence="7 8" key="1">
    <citation type="journal article" date="2015" name="Nature">
        <title>rRNA introns, odd ribosomes, and small enigmatic genomes across a large radiation of phyla.</title>
        <authorList>
            <person name="Brown C.T."/>
            <person name="Hug L.A."/>
            <person name="Thomas B.C."/>
            <person name="Sharon I."/>
            <person name="Castelle C.J."/>
            <person name="Singh A."/>
            <person name="Wilkins M.J."/>
            <person name="Williams K.H."/>
            <person name="Banfield J.F."/>
        </authorList>
    </citation>
    <scope>NUCLEOTIDE SEQUENCE [LARGE SCALE GENOMIC DNA]</scope>
</reference>
<keyword evidence="5" id="KW-0699">rRNA-binding</keyword>
<dbReference type="InterPro" id="IPR047867">
    <property type="entry name" value="Ribosomal_uL22_bac/org-type"/>
</dbReference>
<dbReference type="AlphaFoldDB" id="A0A0G0F9J1"/>
<dbReference type="InterPro" id="IPR001063">
    <property type="entry name" value="Ribosomal_uL22"/>
</dbReference>
<proteinExistence type="inferred from homology"/>
<comment type="caution">
    <text evidence="7">The sequence shown here is derived from an EMBL/GenBank/DDBJ whole genome shotgun (WGS) entry which is preliminary data.</text>
</comment>
<comment type="subunit">
    <text evidence="5">Part of the 50S ribosomal subunit.</text>
</comment>
<evidence type="ECO:0000313" key="7">
    <source>
        <dbReference type="EMBL" id="KKQ15783.1"/>
    </source>
</evidence>
<sequence length="102" mass="11471">MVRKMSPYQALDILQFTNKSAAGDLAKAIKTAVGNAKGTENLFFKSVEINEGMKMKRYRVGTAGRGRGRPYKRRFAHIKVVLTDEIPQGKVSKVEEKKEEVK</sequence>
<name>A0A0G0F9J1_9BACT</name>
<evidence type="ECO:0000313" key="8">
    <source>
        <dbReference type="Proteomes" id="UP000034448"/>
    </source>
</evidence>
<dbReference type="PANTHER" id="PTHR13501:SF8">
    <property type="entry name" value="LARGE RIBOSOMAL SUBUNIT PROTEIN UL22M"/>
    <property type="match status" value="1"/>
</dbReference>
<dbReference type="SUPFAM" id="SSF54843">
    <property type="entry name" value="Ribosomal protein L22"/>
    <property type="match status" value="1"/>
</dbReference>
<keyword evidence="2 4" id="KW-0689">Ribosomal protein</keyword>
<comment type="function">
    <text evidence="6">This protein binds specifically to 23S rRNA; its binding is stimulated by other ribosomal proteins, e.g., L4, L17, and L20. It is important during the early stages of 50S assembly. It makes multiple contacts with different domains of the 23S rRNA in the assembled 50S subunit and ribosome.</text>
</comment>
<dbReference type="InterPro" id="IPR036394">
    <property type="entry name" value="Ribosomal_uL22_sf"/>
</dbReference>
<protein>
    <recommendedName>
        <fullName evidence="6">50S ribosomal protein L22</fullName>
    </recommendedName>
</protein>
<keyword evidence="3 4" id="KW-0687">Ribonucleoprotein</keyword>
<evidence type="ECO:0000256" key="2">
    <source>
        <dbReference type="ARBA" id="ARBA00022980"/>
    </source>
</evidence>
<evidence type="ECO:0000256" key="5">
    <source>
        <dbReference type="RuleBase" id="RU004006"/>
    </source>
</evidence>
<dbReference type="EMBL" id="LBSJ01000010">
    <property type="protein sequence ID" value="KKQ15783.1"/>
    <property type="molecule type" value="Genomic_DNA"/>
</dbReference>
<dbReference type="GO" id="GO:0006412">
    <property type="term" value="P:translation"/>
    <property type="evidence" value="ECO:0007669"/>
    <property type="project" value="InterPro"/>
</dbReference>
<gene>
    <name evidence="7" type="ORF">US28_C0010G0016</name>
</gene>
<dbReference type="GO" id="GO:0003735">
    <property type="term" value="F:structural constituent of ribosome"/>
    <property type="evidence" value="ECO:0007669"/>
    <property type="project" value="InterPro"/>
</dbReference>
<accession>A0A0G0F9J1</accession>
<comment type="similarity">
    <text evidence="1 4">Belongs to the universal ribosomal protein uL22 family.</text>
</comment>
<evidence type="ECO:0000256" key="4">
    <source>
        <dbReference type="RuleBase" id="RU004005"/>
    </source>
</evidence>
<dbReference type="GO" id="GO:0019843">
    <property type="term" value="F:rRNA binding"/>
    <property type="evidence" value="ECO:0007669"/>
    <property type="project" value="UniProtKB-KW"/>
</dbReference>
<dbReference type="Gene3D" id="3.90.470.10">
    <property type="entry name" value="Ribosomal protein L22/L17"/>
    <property type="match status" value="1"/>
</dbReference>
<dbReference type="Pfam" id="PF00237">
    <property type="entry name" value="Ribosomal_L22"/>
    <property type="match status" value="1"/>
</dbReference>
<evidence type="ECO:0000256" key="3">
    <source>
        <dbReference type="ARBA" id="ARBA00023274"/>
    </source>
</evidence>
<evidence type="ECO:0000256" key="1">
    <source>
        <dbReference type="ARBA" id="ARBA00009451"/>
    </source>
</evidence>
<dbReference type="PANTHER" id="PTHR13501">
    <property type="entry name" value="CHLOROPLAST 50S RIBOSOMAL PROTEIN L22-RELATED"/>
    <property type="match status" value="1"/>
</dbReference>
<keyword evidence="5" id="KW-0694">RNA-binding</keyword>